<feature type="domain" description="Amine oxidase" evidence="7">
    <location>
        <begin position="19"/>
        <end position="320"/>
    </location>
</feature>
<dbReference type="PANTHER" id="PTHR46091">
    <property type="entry name" value="BLR7054 PROTEIN"/>
    <property type="match status" value="1"/>
</dbReference>
<evidence type="ECO:0000259" key="7">
    <source>
        <dbReference type="Pfam" id="PF01593"/>
    </source>
</evidence>
<evidence type="ECO:0000256" key="3">
    <source>
        <dbReference type="ARBA" id="ARBA00022827"/>
    </source>
</evidence>
<evidence type="ECO:0000313" key="8">
    <source>
        <dbReference type="EMBL" id="ATA81139.1"/>
    </source>
</evidence>
<gene>
    <name evidence="8" type="ORF">CGC53_01625</name>
</gene>
<sequence>MAEENKEESYDVIVIGSGLSGLFSALLLARAGKKVCVLEKNQQYGGNLQTFKRNHILFDTGVHYIGSLSEGQVLYEYFKEVGIMQDLSLERLDLNGYDRICFGDTPDVMYPHAQGYENFVKQLLAYFPDEQKALEQYIYTIRTICDKFPLYRYNATEVHYDVATLSIKLSDFLDNLTTNERLKAVLLGASFLYAGVTPQTPLYVHALSVNSYIQSAYRLTKGGSQITDLLIRELQRYGAHLYCQTEVVAFSYGSEQQITAVHTKQGQTFRATHIISAIDIKQLLQIAGKQAFKPSFYKRVQGLQPTASAFSLHLVLKPNIFPYLPYNIYWFKDNDSVYSTAQYATNDFPLSYMLSMNPPRDGGAYTDNITILTYMAPDELHRWQESFSTCTQGEGRGEQYELFKRQRALDLLDVVAQKFPTIKQSIAYYYTSTPLTYRDYIGSAMGAIYGYKKNADHIMESVFMPQTHIKNLYLVGQSVAMHGLVGVTISGVLTYQILMRSSGFL</sequence>
<reference evidence="9" key="1">
    <citation type="submission" date="2017-06" db="EMBL/GenBank/DDBJ databases">
        <title>Capnocytophaga spp. assemblies.</title>
        <authorList>
            <person name="Gulvik C.A."/>
        </authorList>
    </citation>
    <scope>NUCLEOTIDE SEQUENCE [LARGE SCALE GENOMIC DNA]</scope>
    <source>
        <strain evidence="9">H6253</strain>
    </source>
</reference>
<proteinExistence type="predicted"/>
<keyword evidence="4" id="KW-0521">NADP</keyword>
<dbReference type="EMBL" id="CP022384">
    <property type="protein sequence ID" value="ATA81139.1"/>
    <property type="molecule type" value="Genomic_DNA"/>
</dbReference>
<feature type="transmembrane region" description="Helical" evidence="6">
    <location>
        <begin position="12"/>
        <end position="31"/>
    </location>
</feature>
<evidence type="ECO:0000256" key="4">
    <source>
        <dbReference type="ARBA" id="ARBA00022857"/>
    </source>
</evidence>
<dbReference type="Gene3D" id="3.50.50.60">
    <property type="entry name" value="FAD/NAD(P)-binding domain"/>
    <property type="match status" value="2"/>
</dbReference>
<keyword evidence="2" id="KW-0732">Signal</keyword>
<dbReference type="KEGG" id="clk:CGC53_01625"/>
<keyword evidence="6" id="KW-0472">Membrane</keyword>
<keyword evidence="1" id="KW-0285">Flavoprotein</keyword>
<evidence type="ECO:0000313" key="9">
    <source>
        <dbReference type="Proteomes" id="UP000217276"/>
    </source>
</evidence>
<evidence type="ECO:0000256" key="1">
    <source>
        <dbReference type="ARBA" id="ARBA00022630"/>
    </source>
</evidence>
<name>A0A250F7P0_9FLAO</name>
<evidence type="ECO:0000256" key="5">
    <source>
        <dbReference type="ARBA" id="ARBA00023027"/>
    </source>
</evidence>
<dbReference type="InterPro" id="IPR036188">
    <property type="entry name" value="FAD/NAD-bd_sf"/>
</dbReference>
<dbReference type="InterPro" id="IPR052206">
    <property type="entry name" value="Retinol_saturase"/>
</dbReference>
<dbReference type="GO" id="GO:0016491">
    <property type="term" value="F:oxidoreductase activity"/>
    <property type="evidence" value="ECO:0007669"/>
    <property type="project" value="InterPro"/>
</dbReference>
<keyword evidence="9" id="KW-1185">Reference proteome</keyword>
<dbReference type="SUPFAM" id="SSF51905">
    <property type="entry name" value="FAD/NAD(P)-binding domain"/>
    <property type="match status" value="1"/>
</dbReference>
<dbReference type="PANTHER" id="PTHR46091:SF3">
    <property type="entry name" value="AMINE OXIDASE DOMAIN-CONTAINING PROTEIN"/>
    <property type="match status" value="1"/>
</dbReference>
<dbReference type="AlphaFoldDB" id="A0A250F7P0"/>
<evidence type="ECO:0000256" key="6">
    <source>
        <dbReference type="SAM" id="Phobius"/>
    </source>
</evidence>
<dbReference type="RefSeq" id="WP_095913056.1">
    <property type="nucleotide sequence ID" value="NZ_CAUUPF010000029.1"/>
</dbReference>
<keyword evidence="5" id="KW-0520">NAD</keyword>
<dbReference type="InterPro" id="IPR002937">
    <property type="entry name" value="Amino_oxidase"/>
</dbReference>
<evidence type="ECO:0000256" key="2">
    <source>
        <dbReference type="ARBA" id="ARBA00022729"/>
    </source>
</evidence>
<protein>
    <submittedName>
        <fullName evidence="8">All-trans-retinol 13,14-reductase</fullName>
    </submittedName>
</protein>
<keyword evidence="6" id="KW-0812">Transmembrane</keyword>
<keyword evidence="3" id="KW-0274">FAD</keyword>
<dbReference type="Pfam" id="PF01593">
    <property type="entry name" value="Amino_oxidase"/>
    <property type="match status" value="1"/>
</dbReference>
<keyword evidence="6" id="KW-1133">Transmembrane helix</keyword>
<organism evidence="8 9">
    <name type="scientific">Capnocytophaga leadbetteri</name>
    <dbReference type="NCBI Taxonomy" id="327575"/>
    <lineage>
        <taxon>Bacteria</taxon>
        <taxon>Pseudomonadati</taxon>
        <taxon>Bacteroidota</taxon>
        <taxon>Flavobacteriia</taxon>
        <taxon>Flavobacteriales</taxon>
        <taxon>Flavobacteriaceae</taxon>
        <taxon>Capnocytophaga</taxon>
    </lineage>
</organism>
<accession>A0A250F7P0</accession>
<dbReference type="Proteomes" id="UP000217276">
    <property type="component" value="Chromosome"/>
</dbReference>